<dbReference type="InterPro" id="IPR019595">
    <property type="entry name" value="DUF2470"/>
</dbReference>
<accession>X8JSB5</accession>
<dbReference type="OrthoDB" id="5553410at2759"/>
<name>X8JSB5_9AGAM</name>
<dbReference type="PANTHER" id="PTHR37783:SF1">
    <property type="entry name" value="MEMBRANE PROTEIN, PUTATIVE (AFU_ORTHOLOGUE AFUA_1G04315)-RELATED"/>
    <property type="match status" value="1"/>
</dbReference>
<dbReference type="Gene3D" id="3.20.180.10">
    <property type="entry name" value="PNP-oxidase-like"/>
    <property type="match status" value="1"/>
</dbReference>
<dbReference type="PANTHER" id="PTHR37783">
    <property type="entry name" value="MEMBRANE PROTEIN, PUTATIVE (AFU_ORTHOLOGUE AFUA_1G04315)-RELATED"/>
    <property type="match status" value="1"/>
</dbReference>
<proteinExistence type="predicted"/>
<gene>
    <name evidence="2" type="ORF">RSOL_506700</name>
</gene>
<dbReference type="Proteomes" id="UP000030108">
    <property type="component" value="Unassembled WGS sequence"/>
</dbReference>
<evidence type="ECO:0000313" key="3">
    <source>
        <dbReference type="Proteomes" id="UP000030108"/>
    </source>
</evidence>
<protein>
    <submittedName>
        <fullName evidence="2">50S ribosomal protein L3</fullName>
    </submittedName>
</protein>
<keyword evidence="2" id="KW-0689">Ribosomal protein</keyword>
<reference evidence="3" key="1">
    <citation type="journal article" date="2014" name="Genome Announc.">
        <title>Draft genome sequence of the plant-pathogenic soil fungus Rhizoctonia solani anastomosis group 3 strain Rhs1AP.</title>
        <authorList>
            <person name="Cubeta M.A."/>
            <person name="Thomas E."/>
            <person name="Dean R.A."/>
            <person name="Jabaji S."/>
            <person name="Neate S.M."/>
            <person name="Tavantzis S."/>
            <person name="Toda T."/>
            <person name="Vilgalys R."/>
            <person name="Bharathan N."/>
            <person name="Fedorova-Abrams N."/>
            <person name="Pakala S.B."/>
            <person name="Pakala S.M."/>
            <person name="Zafar N."/>
            <person name="Joardar V."/>
            <person name="Losada L."/>
            <person name="Nierman W.C."/>
        </authorList>
    </citation>
    <scope>NUCLEOTIDE SEQUENCE [LARGE SCALE GENOMIC DNA]</scope>
    <source>
        <strain evidence="3">AG-3</strain>
    </source>
</reference>
<dbReference type="InterPro" id="IPR037119">
    <property type="entry name" value="Haem_oxidase_HugZ-like_sf"/>
</dbReference>
<dbReference type="EMBL" id="JATN01000310">
    <property type="protein sequence ID" value="EUC66101.1"/>
    <property type="molecule type" value="Genomic_DNA"/>
</dbReference>
<keyword evidence="2" id="KW-0687">Ribonucleoprotein</keyword>
<dbReference type="GO" id="GO:0005840">
    <property type="term" value="C:ribosome"/>
    <property type="evidence" value="ECO:0007669"/>
    <property type="project" value="UniProtKB-KW"/>
</dbReference>
<sequence>MSASSEDVSAIKDRIIRHMNEDHHDALVDYLRFYLKVPAHEAATAELVDINNGGMKVTRITETNGFPTPIVVPIDPPMNSLSQARERLIAMSFEAIEGLGRSRWRVESYPKPSLAGVMYGAVAGITLALTLFPNETLRPGAKARQLVLFDSENVARWLYIYQREIRSLIMGSAVYTAIMPIRRRLQRHSYMSGWGQWLAWFTVALFEGPIACVSFDNNVKSIESQASKKH</sequence>
<dbReference type="AlphaFoldDB" id="X8JSB5"/>
<comment type="caution">
    <text evidence="2">The sequence shown here is derived from an EMBL/GenBank/DDBJ whole genome shotgun (WGS) entry which is preliminary data.</text>
</comment>
<feature type="domain" description="DUF2470" evidence="1">
    <location>
        <begin position="12"/>
        <end position="91"/>
    </location>
</feature>
<feature type="non-terminal residue" evidence="2">
    <location>
        <position position="230"/>
    </location>
</feature>
<evidence type="ECO:0000259" key="1">
    <source>
        <dbReference type="Pfam" id="PF10615"/>
    </source>
</evidence>
<organism evidence="2 3">
    <name type="scientific">Rhizoctonia solani AG-3 Rhs1AP</name>
    <dbReference type="NCBI Taxonomy" id="1086054"/>
    <lineage>
        <taxon>Eukaryota</taxon>
        <taxon>Fungi</taxon>
        <taxon>Dikarya</taxon>
        <taxon>Basidiomycota</taxon>
        <taxon>Agaricomycotina</taxon>
        <taxon>Agaricomycetes</taxon>
        <taxon>Cantharellales</taxon>
        <taxon>Ceratobasidiaceae</taxon>
        <taxon>Rhizoctonia</taxon>
    </lineage>
</organism>
<dbReference type="Pfam" id="PF10615">
    <property type="entry name" value="DUF2470"/>
    <property type="match status" value="1"/>
</dbReference>
<evidence type="ECO:0000313" key="2">
    <source>
        <dbReference type="EMBL" id="EUC66101.1"/>
    </source>
</evidence>